<dbReference type="InterPro" id="IPR039426">
    <property type="entry name" value="TonB-dep_rcpt-like"/>
</dbReference>
<keyword evidence="2" id="KW-0813">Transport</keyword>
<evidence type="ECO:0000313" key="14">
    <source>
        <dbReference type="Proteomes" id="UP000298596"/>
    </source>
</evidence>
<keyword evidence="9" id="KW-0798">TonB box</keyword>
<evidence type="ECO:0000256" key="4">
    <source>
        <dbReference type="ARBA" id="ARBA00022496"/>
    </source>
</evidence>
<evidence type="ECO:0000259" key="12">
    <source>
        <dbReference type="Pfam" id="PF00593"/>
    </source>
</evidence>
<evidence type="ECO:0000256" key="5">
    <source>
        <dbReference type="ARBA" id="ARBA00022692"/>
    </source>
</evidence>
<evidence type="ECO:0000256" key="8">
    <source>
        <dbReference type="ARBA" id="ARBA00023065"/>
    </source>
</evidence>
<protein>
    <submittedName>
        <fullName evidence="13">TonB-dependent receptor</fullName>
    </submittedName>
</protein>
<feature type="domain" description="TonB-dependent receptor-like beta-barrel" evidence="12">
    <location>
        <begin position="25"/>
        <end position="140"/>
    </location>
</feature>
<keyword evidence="7" id="KW-0408">Iron</keyword>
<accession>A0A4D8Q634</accession>
<keyword evidence="11" id="KW-0998">Cell outer membrane</keyword>
<keyword evidence="13" id="KW-0675">Receptor</keyword>
<keyword evidence="10" id="KW-0472">Membrane</keyword>
<dbReference type="GO" id="GO:0015344">
    <property type="term" value="F:siderophore uptake transmembrane transporter activity"/>
    <property type="evidence" value="ECO:0007669"/>
    <property type="project" value="TreeGrafter"/>
</dbReference>
<dbReference type="InterPro" id="IPR000531">
    <property type="entry name" value="Beta-barrel_TonB"/>
</dbReference>
<dbReference type="PANTHER" id="PTHR32552">
    <property type="entry name" value="FERRICHROME IRON RECEPTOR-RELATED"/>
    <property type="match status" value="1"/>
</dbReference>
<dbReference type="SUPFAM" id="SSF56935">
    <property type="entry name" value="Porins"/>
    <property type="match status" value="1"/>
</dbReference>
<evidence type="ECO:0000256" key="1">
    <source>
        <dbReference type="ARBA" id="ARBA00004571"/>
    </source>
</evidence>
<geneLocation type="plasmid" evidence="13">
    <name>p3</name>
</geneLocation>
<dbReference type="PANTHER" id="PTHR32552:SF68">
    <property type="entry name" value="FERRICHROME OUTER MEMBRANE TRANSPORTER_PHAGE RECEPTOR"/>
    <property type="match status" value="1"/>
</dbReference>
<evidence type="ECO:0000256" key="2">
    <source>
        <dbReference type="ARBA" id="ARBA00022448"/>
    </source>
</evidence>
<gene>
    <name evidence="13" type="ORF">D3867_29125</name>
</gene>
<proteinExistence type="predicted"/>
<keyword evidence="4" id="KW-0410">Iron transport</keyword>
<dbReference type="InterPro" id="IPR036942">
    <property type="entry name" value="Beta-barrel_TonB_sf"/>
</dbReference>
<dbReference type="GO" id="GO:0009279">
    <property type="term" value="C:cell outer membrane"/>
    <property type="evidence" value="ECO:0007669"/>
    <property type="project" value="UniProtKB-SubCell"/>
</dbReference>
<comment type="subcellular location">
    <subcellularLocation>
        <location evidence="1">Cell outer membrane</location>
        <topology evidence="1">Multi-pass membrane protein</topology>
    </subcellularLocation>
</comment>
<evidence type="ECO:0000256" key="10">
    <source>
        <dbReference type="ARBA" id="ARBA00023136"/>
    </source>
</evidence>
<name>A0A4D8Q634_AZOBR</name>
<keyword evidence="3" id="KW-1134">Transmembrane beta strand</keyword>
<dbReference type="Pfam" id="PF00593">
    <property type="entry name" value="TonB_dep_Rec_b-barrel"/>
    <property type="match status" value="1"/>
</dbReference>
<evidence type="ECO:0000313" key="13">
    <source>
        <dbReference type="EMBL" id="QCO06027.1"/>
    </source>
</evidence>
<dbReference type="Gene3D" id="2.40.170.20">
    <property type="entry name" value="TonB-dependent receptor, beta-barrel domain"/>
    <property type="match status" value="1"/>
</dbReference>
<keyword evidence="6" id="KW-0732">Signal</keyword>
<dbReference type="AlphaFoldDB" id="A0A4D8Q634"/>
<evidence type="ECO:0000256" key="3">
    <source>
        <dbReference type="ARBA" id="ARBA00022452"/>
    </source>
</evidence>
<reference evidence="13 14" key="1">
    <citation type="submission" date="2018-09" db="EMBL/GenBank/DDBJ databases">
        <title>Whole genome based analysis of evolution and adaptive divergence in Indian and Brazilian strains of Azospirillum brasilense.</title>
        <authorList>
            <person name="Singh C."/>
            <person name="Tripathi A.K."/>
        </authorList>
    </citation>
    <scope>NUCLEOTIDE SEQUENCE [LARGE SCALE GENOMIC DNA]</scope>
    <source>
        <strain evidence="13 14">MTCC4036</strain>
        <plasmid evidence="13 14">p3</plasmid>
    </source>
</reference>
<dbReference type="Proteomes" id="UP000298596">
    <property type="component" value="Plasmid p3"/>
</dbReference>
<keyword evidence="5" id="KW-0812">Transmembrane</keyword>
<dbReference type="EMBL" id="CP032333">
    <property type="protein sequence ID" value="QCO06027.1"/>
    <property type="molecule type" value="Genomic_DNA"/>
</dbReference>
<keyword evidence="13" id="KW-0614">Plasmid</keyword>
<evidence type="ECO:0000256" key="7">
    <source>
        <dbReference type="ARBA" id="ARBA00023004"/>
    </source>
</evidence>
<organism evidence="13 14">
    <name type="scientific">Azospirillum brasilense</name>
    <dbReference type="NCBI Taxonomy" id="192"/>
    <lineage>
        <taxon>Bacteria</taxon>
        <taxon>Pseudomonadati</taxon>
        <taxon>Pseudomonadota</taxon>
        <taxon>Alphaproteobacteria</taxon>
        <taxon>Rhodospirillales</taxon>
        <taxon>Azospirillaceae</taxon>
        <taxon>Azospirillum</taxon>
    </lineage>
</organism>
<keyword evidence="8" id="KW-0406">Ion transport</keyword>
<evidence type="ECO:0000256" key="6">
    <source>
        <dbReference type="ARBA" id="ARBA00022729"/>
    </source>
</evidence>
<evidence type="ECO:0000256" key="9">
    <source>
        <dbReference type="ARBA" id="ARBA00023077"/>
    </source>
</evidence>
<evidence type="ECO:0000256" key="11">
    <source>
        <dbReference type="ARBA" id="ARBA00023237"/>
    </source>
</evidence>
<sequence length="158" mass="16976">MEQLHLRLALPHHPAERVDQRPALQRLRRAGGEIRSRGVELEGKMALTEAFSLIASYAFIDAEITKDNPAVGSSTSSVGLRPKGFRATWPRPGRLHLQGGTAGRARPRAGVRYVGSSKNIANTASIPEHALIDAAIRYDLGALRPELAGPAPRSTSAT</sequence>